<evidence type="ECO:0000256" key="13">
    <source>
        <dbReference type="ARBA" id="ARBA00023136"/>
    </source>
</evidence>
<dbReference type="SUPFAM" id="SSF47384">
    <property type="entry name" value="Homodimeric domain of signal transducing histidine kinase"/>
    <property type="match status" value="1"/>
</dbReference>
<dbReference type="InterPro" id="IPR036097">
    <property type="entry name" value="HisK_dim/P_sf"/>
</dbReference>
<evidence type="ECO:0000256" key="3">
    <source>
        <dbReference type="ARBA" id="ARBA00012438"/>
    </source>
</evidence>
<dbReference type="STRING" id="1178515.SY83_00950"/>
<feature type="domain" description="Histidine kinase" evidence="15">
    <location>
        <begin position="212"/>
        <end position="418"/>
    </location>
</feature>
<reference evidence="16 17" key="1">
    <citation type="submission" date="2015-01" db="EMBL/GenBank/DDBJ databases">
        <title>Paenibacillus swuensis/DY6/whole genome sequencing.</title>
        <authorList>
            <person name="Kim M.K."/>
            <person name="Srinivasan S."/>
            <person name="Lee J.-J."/>
        </authorList>
    </citation>
    <scope>NUCLEOTIDE SEQUENCE [LARGE SCALE GENOMIC DNA]</scope>
    <source>
        <strain evidence="16 17">DY6</strain>
    </source>
</reference>
<dbReference type="PROSITE" id="PS50109">
    <property type="entry name" value="HIS_KIN"/>
    <property type="match status" value="1"/>
</dbReference>
<dbReference type="PATRIC" id="fig|1178515.4.peg.162"/>
<evidence type="ECO:0000313" key="17">
    <source>
        <dbReference type="Proteomes" id="UP000076927"/>
    </source>
</evidence>
<dbReference type="GO" id="GO:0005524">
    <property type="term" value="F:ATP binding"/>
    <property type="evidence" value="ECO:0007669"/>
    <property type="project" value="UniProtKB-KW"/>
</dbReference>
<accession>A0A172TNJ0</accession>
<dbReference type="Gene3D" id="3.30.565.10">
    <property type="entry name" value="Histidine kinase-like ATPase, C-terminal domain"/>
    <property type="match status" value="1"/>
</dbReference>
<dbReference type="Gene3D" id="1.10.287.130">
    <property type="match status" value="1"/>
</dbReference>
<gene>
    <name evidence="16" type="ORF">SY83_00950</name>
</gene>
<evidence type="ECO:0000256" key="10">
    <source>
        <dbReference type="ARBA" id="ARBA00022840"/>
    </source>
</evidence>
<sequence length="425" mass="47865">MFIEALKDMIFAVLLLLLPVFLYHLFYSDNPHKKFKINESFITMVSMAGIVLALHTSVEVAEGHQFDLRQIPYIVGSLYGGPVVSFILFLFVSGYRWMLGGGGVLPSVLSSAIIFLVLVFFIPKFRTLVSKNRIWLSGSLSVVFMFLWYVIGIAFLPVLSERVLYAVILLLFETAGIMLMVSLVETIQNRSALVEEVRQAEKMKVVGELAASVAHEVRNPLTVTRGFIQLLQNHKYSDEKKKEFTKLALLELNRAQDILSDYLSFAKPQMENVENLDVCKELQYVTDVMSPYAMMQEVYFENQMNQEIWIRGDRQKLHQSLINIVKNSIEAMPSGGTIIVACAEYGNQARVQIRDTGIGMKPEQLGRLGKPYFSSKEKGTGLGMMVVYSIIEAMGGTIRVDSQFGNGTETIIELPLLLETDNLEK</sequence>
<feature type="transmembrane region" description="Helical" evidence="14">
    <location>
        <begin position="104"/>
        <end position="122"/>
    </location>
</feature>
<protein>
    <recommendedName>
        <fullName evidence="3">histidine kinase</fullName>
        <ecNumber evidence="3">2.7.13.3</ecNumber>
    </recommendedName>
</protein>
<dbReference type="KEGG" id="pswu:SY83_00950"/>
<dbReference type="EMBL" id="CP011388">
    <property type="protein sequence ID" value="ANE48625.1"/>
    <property type="molecule type" value="Genomic_DNA"/>
</dbReference>
<comment type="subcellular location">
    <subcellularLocation>
        <location evidence="2">Cell membrane</location>
        <topology evidence="2">Multi-pass membrane protein</topology>
    </subcellularLocation>
</comment>
<evidence type="ECO:0000256" key="8">
    <source>
        <dbReference type="ARBA" id="ARBA00022741"/>
    </source>
</evidence>
<dbReference type="SUPFAM" id="SSF55874">
    <property type="entry name" value="ATPase domain of HSP90 chaperone/DNA topoisomerase II/histidine kinase"/>
    <property type="match status" value="1"/>
</dbReference>
<feature type="transmembrane region" description="Helical" evidence="14">
    <location>
        <begin position="73"/>
        <end position="92"/>
    </location>
</feature>
<keyword evidence="9" id="KW-0418">Kinase</keyword>
<evidence type="ECO:0000256" key="2">
    <source>
        <dbReference type="ARBA" id="ARBA00004651"/>
    </source>
</evidence>
<evidence type="ECO:0000256" key="6">
    <source>
        <dbReference type="ARBA" id="ARBA00022679"/>
    </source>
</evidence>
<dbReference type="Pfam" id="PF07694">
    <property type="entry name" value="5TM-5TMR_LYT"/>
    <property type="match status" value="1"/>
</dbReference>
<keyword evidence="17" id="KW-1185">Reference proteome</keyword>
<dbReference type="InterPro" id="IPR003594">
    <property type="entry name" value="HATPase_dom"/>
</dbReference>
<dbReference type="InterPro" id="IPR004358">
    <property type="entry name" value="Sig_transdc_His_kin-like_C"/>
</dbReference>
<evidence type="ECO:0000256" key="12">
    <source>
        <dbReference type="ARBA" id="ARBA00023012"/>
    </source>
</evidence>
<dbReference type="InterPro" id="IPR003661">
    <property type="entry name" value="HisK_dim/P_dom"/>
</dbReference>
<dbReference type="GO" id="GO:0071555">
    <property type="term" value="P:cell wall organization"/>
    <property type="evidence" value="ECO:0007669"/>
    <property type="project" value="InterPro"/>
</dbReference>
<dbReference type="PANTHER" id="PTHR43065:SF46">
    <property type="entry name" value="C4-DICARBOXYLATE TRANSPORT SENSOR PROTEIN DCTB"/>
    <property type="match status" value="1"/>
</dbReference>
<evidence type="ECO:0000313" key="16">
    <source>
        <dbReference type="EMBL" id="ANE48625.1"/>
    </source>
</evidence>
<dbReference type="InterPro" id="IPR036890">
    <property type="entry name" value="HATPase_C_sf"/>
</dbReference>
<evidence type="ECO:0000256" key="14">
    <source>
        <dbReference type="SAM" id="Phobius"/>
    </source>
</evidence>
<dbReference type="SMART" id="SM00387">
    <property type="entry name" value="HATPase_c"/>
    <property type="match status" value="1"/>
</dbReference>
<dbReference type="GO" id="GO:0000155">
    <property type="term" value="F:phosphorelay sensor kinase activity"/>
    <property type="evidence" value="ECO:0007669"/>
    <property type="project" value="InterPro"/>
</dbReference>
<dbReference type="SMART" id="SM00388">
    <property type="entry name" value="HisKA"/>
    <property type="match status" value="1"/>
</dbReference>
<evidence type="ECO:0000256" key="1">
    <source>
        <dbReference type="ARBA" id="ARBA00000085"/>
    </source>
</evidence>
<organism evidence="16 17">
    <name type="scientific">Paenibacillus swuensis</name>
    <dbReference type="NCBI Taxonomy" id="1178515"/>
    <lineage>
        <taxon>Bacteria</taxon>
        <taxon>Bacillati</taxon>
        <taxon>Bacillota</taxon>
        <taxon>Bacilli</taxon>
        <taxon>Bacillales</taxon>
        <taxon>Paenibacillaceae</taxon>
        <taxon>Paenibacillus</taxon>
    </lineage>
</organism>
<dbReference type="PANTHER" id="PTHR43065">
    <property type="entry name" value="SENSOR HISTIDINE KINASE"/>
    <property type="match status" value="1"/>
</dbReference>
<dbReference type="Proteomes" id="UP000076927">
    <property type="component" value="Chromosome"/>
</dbReference>
<evidence type="ECO:0000256" key="9">
    <source>
        <dbReference type="ARBA" id="ARBA00022777"/>
    </source>
</evidence>
<keyword evidence="4" id="KW-1003">Cell membrane</keyword>
<keyword evidence="5" id="KW-0597">Phosphoprotein</keyword>
<dbReference type="Pfam" id="PF02518">
    <property type="entry name" value="HATPase_c"/>
    <property type="match status" value="1"/>
</dbReference>
<evidence type="ECO:0000256" key="5">
    <source>
        <dbReference type="ARBA" id="ARBA00022553"/>
    </source>
</evidence>
<keyword evidence="11 14" id="KW-1133">Transmembrane helix</keyword>
<evidence type="ECO:0000259" key="15">
    <source>
        <dbReference type="PROSITE" id="PS50109"/>
    </source>
</evidence>
<feature type="transmembrane region" description="Helical" evidence="14">
    <location>
        <begin position="40"/>
        <end position="61"/>
    </location>
</feature>
<keyword evidence="10" id="KW-0067">ATP-binding</keyword>
<dbReference type="CDD" id="cd00082">
    <property type="entry name" value="HisKA"/>
    <property type="match status" value="1"/>
</dbReference>
<evidence type="ECO:0000256" key="4">
    <source>
        <dbReference type="ARBA" id="ARBA00022475"/>
    </source>
</evidence>
<evidence type="ECO:0000256" key="11">
    <source>
        <dbReference type="ARBA" id="ARBA00022989"/>
    </source>
</evidence>
<dbReference type="InterPro" id="IPR005467">
    <property type="entry name" value="His_kinase_dom"/>
</dbReference>
<dbReference type="InterPro" id="IPR011620">
    <property type="entry name" value="Sig_transdc_His_kinase_LytS_TM"/>
</dbReference>
<dbReference type="PRINTS" id="PR00344">
    <property type="entry name" value="BCTRLSENSOR"/>
</dbReference>
<dbReference type="EC" id="2.7.13.3" evidence="3"/>
<keyword evidence="13 14" id="KW-0472">Membrane</keyword>
<keyword evidence="6" id="KW-0808">Transferase</keyword>
<feature type="transmembrane region" description="Helical" evidence="14">
    <location>
        <begin position="134"/>
        <end position="157"/>
    </location>
</feature>
<keyword evidence="7 14" id="KW-0812">Transmembrane</keyword>
<proteinExistence type="predicted"/>
<feature type="transmembrane region" description="Helical" evidence="14">
    <location>
        <begin position="9"/>
        <end position="28"/>
    </location>
</feature>
<keyword evidence="12" id="KW-0902">Two-component regulatory system</keyword>
<evidence type="ECO:0000256" key="7">
    <source>
        <dbReference type="ARBA" id="ARBA00022692"/>
    </source>
</evidence>
<name>A0A172TNJ0_9BACL</name>
<dbReference type="AlphaFoldDB" id="A0A172TNJ0"/>
<feature type="transmembrane region" description="Helical" evidence="14">
    <location>
        <begin position="163"/>
        <end position="184"/>
    </location>
</feature>
<comment type="catalytic activity">
    <reaction evidence="1">
        <text>ATP + protein L-histidine = ADP + protein N-phospho-L-histidine.</text>
        <dbReference type="EC" id="2.7.13.3"/>
    </reaction>
</comment>
<dbReference type="Pfam" id="PF00512">
    <property type="entry name" value="HisKA"/>
    <property type="match status" value="1"/>
</dbReference>
<dbReference type="GO" id="GO:0005886">
    <property type="term" value="C:plasma membrane"/>
    <property type="evidence" value="ECO:0007669"/>
    <property type="project" value="UniProtKB-SubCell"/>
</dbReference>
<keyword evidence="8" id="KW-0547">Nucleotide-binding</keyword>